<protein>
    <submittedName>
        <fullName evidence="2">Rpn family recombination-promoting nuclease/putative transposase</fullName>
    </submittedName>
</protein>
<evidence type="ECO:0000313" key="4">
    <source>
        <dbReference type="Proteomes" id="UP000596035"/>
    </source>
</evidence>
<dbReference type="InterPro" id="IPR010106">
    <property type="entry name" value="RpnA"/>
</dbReference>
<dbReference type="AlphaFoldDB" id="A0A1Z2XMR5"/>
<dbReference type="EMBL" id="CP021422">
    <property type="protein sequence ID" value="ASB39734.1"/>
    <property type="molecule type" value="Genomic_DNA"/>
</dbReference>
<dbReference type="RefSeq" id="WP_066535798.1">
    <property type="nucleotide sequence ID" value="NZ_CP021422.1"/>
</dbReference>
<evidence type="ECO:0000313" key="2">
    <source>
        <dbReference type="EMBL" id="QQR29028.1"/>
    </source>
</evidence>
<evidence type="ECO:0000313" key="3">
    <source>
        <dbReference type="Proteomes" id="UP000196710"/>
    </source>
</evidence>
<dbReference type="Pfam" id="PF12784">
    <property type="entry name" value="PDDEXK_2"/>
    <property type="match status" value="1"/>
</dbReference>
<dbReference type="PANTHER" id="PTHR41317">
    <property type="entry name" value="PD-(D_E)XK NUCLEASE FAMILY TRANSPOSASE"/>
    <property type="match status" value="1"/>
</dbReference>
<organism evidence="2 4">
    <name type="scientific">Acutalibacter muris</name>
    <dbReference type="NCBI Taxonomy" id="1796620"/>
    <lineage>
        <taxon>Bacteria</taxon>
        <taxon>Bacillati</taxon>
        <taxon>Bacillota</taxon>
        <taxon>Clostridia</taxon>
        <taxon>Eubacteriales</taxon>
        <taxon>Acutalibacteraceae</taxon>
        <taxon>Acutalibacter</taxon>
    </lineage>
</organism>
<reference evidence="3" key="2">
    <citation type="submission" date="2017-05" db="EMBL/GenBank/DDBJ databases">
        <title>Improved OligoMM genomes.</title>
        <authorList>
            <person name="Garzetti D."/>
        </authorList>
    </citation>
    <scope>NUCLEOTIDE SEQUENCE [LARGE SCALE GENOMIC DNA]</scope>
    <source>
        <strain evidence="3">KB18</strain>
    </source>
</reference>
<dbReference type="KEGG" id="amur:ADH66_03125"/>
<evidence type="ECO:0000313" key="1">
    <source>
        <dbReference type="EMBL" id="ASB39734.1"/>
    </source>
</evidence>
<sequence length="289" mass="33163">MSVSIEDINLSNDLVFSEVMRQPENVKPFLEAVLEKKIADITYIERQQDMKDGINLHGIRLDVALADADETRYDIEMQTGHAYDLERRIRFYQSSIDRRTLEPAESYRQLKESYIIFICTDDYYGRGLALYKRKSVIEGAEDLTYKDGSHAYILNAAFTVRNMSEPALEFLRYVNARYRKLAIDISGSKYLSQIDRAVEDIKADKGKVERFMTLAAKLKDVRIDARREGFEEGIKKGIEKGRVAGRAEGERSAMVGLIKRMLERHKSLEEIADICALDLDEVKKIAEGE</sequence>
<dbReference type="EMBL" id="CP065321">
    <property type="protein sequence ID" value="QQR29028.1"/>
    <property type="molecule type" value="Genomic_DNA"/>
</dbReference>
<reference evidence="1" key="1">
    <citation type="journal article" date="2017" name="Genome Announc.">
        <title>High-Quality Whole-Genome Sequences of the Oligo-Mouse-Microbiota Bacterial Community.</title>
        <authorList>
            <person name="Garzetti D."/>
            <person name="Brugiroux S."/>
            <person name="Bunk B."/>
            <person name="Pukall R."/>
            <person name="McCoy K.D."/>
            <person name="Macpherson A.J."/>
            <person name="Stecher B."/>
        </authorList>
    </citation>
    <scope>NUCLEOTIDE SEQUENCE</scope>
    <source>
        <strain evidence="1">KB18</strain>
    </source>
</reference>
<keyword evidence="3" id="KW-1185">Reference proteome</keyword>
<reference evidence="2 4" key="3">
    <citation type="submission" date="2020-11" db="EMBL/GenBank/DDBJ databases">
        <title>Closed and high quality bacterial genomes of the OMM12 community.</title>
        <authorList>
            <person name="Marbouty M."/>
            <person name="Lamy-Besnier Q."/>
            <person name="Debarbieux L."/>
            <person name="Koszul R."/>
        </authorList>
    </citation>
    <scope>NUCLEOTIDE SEQUENCE [LARGE SCALE GENOMIC DNA]</scope>
    <source>
        <strain evidence="2 4">KB18</strain>
    </source>
</reference>
<dbReference type="Proteomes" id="UP000596035">
    <property type="component" value="Chromosome"/>
</dbReference>
<accession>A0A1Z2XMR5</accession>
<dbReference type="PANTHER" id="PTHR41317:SF1">
    <property type="entry name" value="PD-(D_E)XK NUCLEASE FAMILY TRANSPOSASE"/>
    <property type="match status" value="1"/>
</dbReference>
<gene>
    <name evidence="1" type="ORF">ADH66_03125</name>
    <name evidence="2" type="ORF">I5Q82_13190</name>
</gene>
<proteinExistence type="predicted"/>
<dbReference type="Proteomes" id="UP000196710">
    <property type="component" value="Chromosome"/>
</dbReference>
<name>A0A1Z2XMR5_9FIRM</name>
<dbReference type="NCBIfam" id="TIGR01784">
    <property type="entry name" value="T_den_put_tspse"/>
    <property type="match status" value="1"/>
</dbReference>